<dbReference type="InterPro" id="IPR019853">
    <property type="entry name" value="GldB-like"/>
</dbReference>
<keyword evidence="2" id="KW-1185">Reference proteome</keyword>
<organism evidence="1 2">
    <name type="scientific">Ancylomarina longa</name>
    <dbReference type="NCBI Taxonomy" id="2487017"/>
    <lineage>
        <taxon>Bacteria</taxon>
        <taxon>Pseudomonadati</taxon>
        <taxon>Bacteroidota</taxon>
        <taxon>Bacteroidia</taxon>
        <taxon>Marinilabiliales</taxon>
        <taxon>Marinifilaceae</taxon>
        <taxon>Ancylomarina</taxon>
    </lineage>
</organism>
<evidence type="ECO:0000313" key="1">
    <source>
        <dbReference type="EMBL" id="RUT78492.1"/>
    </source>
</evidence>
<dbReference type="Pfam" id="PF25594">
    <property type="entry name" value="GldB_lipo"/>
    <property type="match status" value="1"/>
</dbReference>
<sequence>MFLIYIKLSSKNKMAMRTQLKKISKIILVFLLFLFIFSCSSKTKRPDVSNISVDIKIHRFDLDLFRLKQNPDLGAFKEKYSDFLSLYSNKVIGLGNTNSSDYMDYLNKFLYDSIMTAVSEQVAKSFPNLDGVQNELDESFKLLKYYFPKKSIPQIYTQISGFNQSIVVAPNLIGISLDKYLGAECEFYKYLRTPMYARKNMIPKRIGQDIILAYALTEFPFQPTKDDLISNMIYQGKVRFFVQHLMPDKSEANVMKYSDEDLAWCKENESLMWGYIIEQKHLFSTDYRTIIKYINDGPFTPGMPQESPSRTGIWIGWQIVKKFMNKHPEYTLRDLMAENDYEKILRESSFQP</sequence>
<dbReference type="AlphaFoldDB" id="A0A434AVK8"/>
<comment type="caution">
    <text evidence="1">The sequence shown here is derived from an EMBL/GenBank/DDBJ whole genome shotgun (WGS) entry which is preliminary data.</text>
</comment>
<gene>
    <name evidence="1" type="primary">gldB</name>
    <name evidence="1" type="ORF">DLK05_07910</name>
</gene>
<name>A0A434AVK8_9BACT</name>
<proteinExistence type="predicted"/>
<dbReference type="EMBL" id="RJJX01000008">
    <property type="protein sequence ID" value="RUT78492.1"/>
    <property type="molecule type" value="Genomic_DNA"/>
</dbReference>
<protein>
    <submittedName>
        <fullName evidence="1">Gliding motility lipoprotein GldB</fullName>
    </submittedName>
</protein>
<accession>A0A434AVK8</accession>
<evidence type="ECO:0000313" key="2">
    <source>
        <dbReference type="Proteomes" id="UP000282985"/>
    </source>
</evidence>
<reference evidence="1 2" key="1">
    <citation type="submission" date="2018-11" db="EMBL/GenBank/DDBJ databases">
        <title>Parancylomarina longa gen. nov., sp. nov., isolated from sediments of southern Okinawa.</title>
        <authorList>
            <person name="Fu T."/>
        </authorList>
    </citation>
    <scope>NUCLEOTIDE SEQUENCE [LARGE SCALE GENOMIC DNA]</scope>
    <source>
        <strain evidence="1 2">T3-2 S1-C</strain>
    </source>
</reference>
<dbReference type="Proteomes" id="UP000282985">
    <property type="component" value="Unassembled WGS sequence"/>
</dbReference>
<dbReference type="NCBIfam" id="TIGR03514">
    <property type="entry name" value="GldB_lipo"/>
    <property type="match status" value="1"/>
</dbReference>
<keyword evidence="1" id="KW-0449">Lipoprotein</keyword>
<dbReference type="OrthoDB" id="976022at2"/>